<dbReference type="SUPFAM" id="SSF55797">
    <property type="entry name" value="PR-1-like"/>
    <property type="match status" value="1"/>
</dbReference>
<dbReference type="EMBL" id="LGTC01000001">
    <property type="protein sequence ID" value="KNY30350.1"/>
    <property type="molecule type" value="Genomic_DNA"/>
</dbReference>
<accession>A0A0L6JXQ7</accession>
<keyword evidence="6" id="KW-1185">Reference proteome</keyword>
<dbReference type="Pfam" id="PF00030">
    <property type="entry name" value="Crystall"/>
    <property type="match status" value="1"/>
</dbReference>
<evidence type="ECO:0000256" key="3">
    <source>
        <dbReference type="SAM" id="MobiDB-lite"/>
    </source>
</evidence>
<dbReference type="InterPro" id="IPR001064">
    <property type="entry name" value="Beta/gamma_crystallin"/>
</dbReference>
<dbReference type="SMART" id="SM00247">
    <property type="entry name" value="XTALbg"/>
    <property type="match status" value="1"/>
</dbReference>
<dbReference type="NCBIfam" id="TIGR02909">
    <property type="entry name" value="spore_YkwD"/>
    <property type="match status" value="1"/>
</dbReference>
<comment type="similarity">
    <text evidence="1">Belongs to the beta/gamma-crystallin family.</text>
</comment>
<dbReference type="STRING" id="398512.Bccel_5630"/>
<name>A0A0L6JXQ7_9FIRM</name>
<protein>
    <submittedName>
        <fullName evidence="5">Sporulation uncharacterized protein YkwD</fullName>
    </submittedName>
</protein>
<dbReference type="AlphaFoldDB" id="A0A0L6JXQ7"/>
<dbReference type="eggNOG" id="COG2340">
    <property type="taxonomic scope" value="Bacteria"/>
</dbReference>
<dbReference type="Proteomes" id="UP000036923">
    <property type="component" value="Unassembled WGS sequence"/>
</dbReference>
<dbReference type="CDD" id="cd05379">
    <property type="entry name" value="CAP_bacterial"/>
    <property type="match status" value="1"/>
</dbReference>
<gene>
    <name evidence="5" type="ORF">Bccel_5630</name>
</gene>
<dbReference type="Gene3D" id="2.60.20.10">
    <property type="entry name" value="Crystallins"/>
    <property type="match status" value="1"/>
</dbReference>
<dbReference type="InterPro" id="IPR011024">
    <property type="entry name" value="G_crystallin-like"/>
</dbReference>
<dbReference type="InterPro" id="IPR014258">
    <property type="entry name" value="CAP_domain_YkwD-like"/>
</dbReference>
<comment type="caution">
    <text evidence="5">The sequence shown here is derived from an EMBL/GenBank/DDBJ whole genome shotgun (WGS) entry which is preliminary data.</text>
</comment>
<dbReference type="OrthoDB" id="9783944at2"/>
<reference evidence="6" key="1">
    <citation type="submission" date="2015-07" db="EMBL/GenBank/DDBJ databases">
        <title>Near-Complete Genome Sequence of the Cellulolytic Bacterium Bacteroides (Pseudobacteroides) cellulosolvens ATCC 35603.</title>
        <authorList>
            <person name="Dassa B."/>
            <person name="Utturkar S.M."/>
            <person name="Klingeman D.M."/>
            <person name="Hurt R.A."/>
            <person name="Keller M."/>
            <person name="Xu J."/>
            <person name="Reddy Y.H.K."/>
            <person name="Borovok I."/>
            <person name="Grinberg I.R."/>
            <person name="Lamed R."/>
            <person name="Zhivin O."/>
            <person name="Bayer E.A."/>
            <person name="Brown S.D."/>
        </authorList>
    </citation>
    <scope>NUCLEOTIDE SEQUENCE [LARGE SCALE GENOMIC DNA]</scope>
    <source>
        <strain evidence="6">DSM 2933</strain>
    </source>
</reference>
<dbReference type="InterPro" id="IPR014044">
    <property type="entry name" value="CAP_dom"/>
</dbReference>
<evidence type="ECO:0000313" key="5">
    <source>
        <dbReference type="EMBL" id="KNY30350.1"/>
    </source>
</evidence>
<dbReference type="Gene3D" id="3.40.33.10">
    <property type="entry name" value="CAP"/>
    <property type="match status" value="1"/>
</dbReference>
<dbReference type="Pfam" id="PF00188">
    <property type="entry name" value="CAP"/>
    <property type="match status" value="1"/>
</dbReference>
<feature type="region of interest" description="Disordered" evidence="3">
    <location>
        <begin position="164"/>
        <end position="217"/>
    </location>
</feature>
<feature type="compositionally biased region" description="Low complexity" evidence="3">
    <location>
        <begin position="234"/>
        <end position="262"/>
    </location>
</feature>
<evidence type="ECO:0000256" key="1">
    <source>
        <dbReference type="ARBA" id="ARBA00009646"/>
    </source>
</evidence>
<dbReference type="PANTHER" id="PTHR31157:SF1">
    <property type="entry name" value="SCP DOMAIN-CONTAINING PROTEIN"/>
    <property type="match status" value="1"/>
</dbReference>
<dbReference type="InterPro" id="IPR035940">
    <property type="entry name" value="CAP_sf"/>
</dbReference>
<dbReference type="eggNOG" id="COG4833">
    <property type="taxonomic scope" value="Bacteria"/>
</dbReference>
<keyword evidence="2" id="KW-0677">Repeat</keyword>
<dbReference type="SUPFAM" id="SSF49695">
    <property type="entry name" value="gamma-Crystallin-like"/>
    <property type="match status" value="1"/>
</dbReference>
<feature type="domain" description="Beta/gamma crystallin 'Greek key'" evidence="4">
    <location>
        <begin position="70"/>
        <end position="114"/>
    </location>
</feature>
<dbReference type="RefSeq" id="WP_152966110.1">
    <property type="nucleotide sequence ID" value="NZ_JQKC01000010.1"/>
</dbReference>
<evidence type="ECO:0000256" key="2">
    <source>
        <dbReference type="ARBA" id="ARBA00022737"/>
    </source>
</evidence>
<evidence type="ECO:0000259" key="4">
    <source>
        <dbReference type="PROSITE" id="PS50915"/>
    </source>
</evidence>
<organism evidence="5 6">
    <name type="scientific">Pseudobacteroides cellulosolvens ATCC 35603 = DSM 2933</name>
    <dbReference type="NCBI Taxonomy" id="398512"/>
    <lineage>
        <taxon>Bacteria</taxon>
        <taxon>Bacillati</taxon>
        <taxon>Bacillota</taxon>
        <taxon>Clostridia</taxon>
        <taxon>Eubacteriales</taxon>
        <taxon>Oscillospiraceae</taxon>
        <taxon>Pseudobacteroides</taxon>
    </lineage>
</organism>
<proteinExistence type="inferred from homology"/>
<feature type="region of interest" description="Disordered" evidence="3">
    <location>
        <begin position="234"/>
        <end position="263"/>
    </location>
</feature>
<sequence precursor="true">MNYSKIRQRIIKFSMGLIATVLVTSVSIPGYACKGNTDLPQTKQNTYSYNKKFKNSRNKKVLSLSVANQGSATFYQHINYKGYSVVLQEGDYTLRKLVAKGIKNNDISSVKITQGFQVTVFDGDNFTGKSWVLKADNSDFTKGKLNDKMTSVKIKRISQTPIPTKATATPTLKPTPTKASTTAPTATILKSTPTSTSTAAPTVTPTLKPTPTKVSTTTITPTATLKPTYTVTPTSTVKPTATKAPTATLKPTSTATPTPVSSGISADEQALLDLVNKARADANLKPLQYDLPLANVAMVKAKDMVDNNYFSHTSPTYGSPFDMMKTFGISYRYAGENIAAGYTSVQDVFTGWMNSAGHKANILGENFTHCGFGIANGGTYGGKTWVQMFIGKP</sequence>
<evidence type="ECO:0000313" key="6">
    <source>
        <dbReference type="Proteomes" id="UP000036923"/>
    </source>
</evidence>
<dbReference type="PANTHER" id="PTHR31157">
    <property type="entry name" value="SCP DOMAIN-CONTAINING PROTEIN"/>
    <property type="match status" value="1"/>
</dbReference>
<dbReference type="PROSITE" id="PS50915">
    <property type="entry name" value="CRYSTALLIN_BETA_GAMMA"/>
    <property type="match status" value="1"/>
</dbReference>